<evidence type="ECO:0000256" key="1">
    <source>
        <dbReference type="SAM" id="MobiDB-lite"/>
    </source>
</evidence>
<dbReference type="OrthoDB" id="5375227at2759"/>
<sequence>MASFGCLVFLLWPSHDHYSNWPEIMYYLHPPAEWTAFRSTPRPSQKTDANGQPMVERFPAPGQPPRPLLDFQNNVYPSDQHQSAMSTSSAGSSNSGHTVRGNATQMKRALSEASNRIAPG</sequence>
<name>A0A8H3IZZ4_9LECA</name>
<keyword evidence="3" id="KW-1185">Reference proteome</keyword>
<dbReference type="EMBL" id="CAJPDT010000091">
    <property type="protein sequence ID" value="CAF9936459.1"/>
    <property type="molecule type" value="Genomic_DNA"/>
</dbReference>
<feature type="compositionally biased region" description="Low complexity" evidence="1">
    <location>
        <begin position="83"/>
        <end position="96"/>
    </location>
</feature>
<feature type="compositionally biased region" description="Polar residues" evidence="1">
    <location>
        <begin position="38"/>
        <end position="50"/>
    </location>
</feature>
<feature type="region of interest" description="Disordered" evidence="1">
    <location>
        <begin position="38"/>
        <end position="120"/>
    </location>
</feature>
<accession>A0A8H3IZZ4</accession>
<feature type="compositionally biased region" description="Polar residues" evidence="1">
    <location>
        <begin position="71"/>
        <end position="82"/>
    </location>
</feature>
<dbReference type="AlphaFoldDB" id="A0A8H3IZZ4"/>
<proteinExistence type="predicted"/>
<gene>
    <name evidence="2" type="ORF">IMSHALPRED_010768</name>
</gene>
<organism evidence="2 3">
    <name type="scientific">Imshaugia aleurites</name>
    <dbReference type="NCBI Taxonomy" id="172621"/>
    <lineage>
        <taxon>Eukaryota</taxon>
        <taxon>Fungi</taxon>
        <taxon>Dikarya</taxon>
        <taxon>Ascomycota</taxon>
        <taxon>Pezizomycotina</taxon>
        <taxon>Lecanoromycetes</taxon>
        <taxon>OSLEUM clade</taxon>
        <taxon>Lecanoromycetidae</taxon>
        <taxon>Lecanorales</taxon>
        <taxon>Lecanorineae</taxon>
        <taxon>Parmeliaceae</taxon>
        <taxon>Imshaugia</taxon>
    </lineage>
</organism>
<comment type="caution">
    <text evidence="2">The sequence shown here is derived from an EMBL/GenBank/DDBJ whole genome shotgun (WGS) entry which is preliminary data.</text>
</comment>
<dbReference type="Proteomes" id="UP000664534">
    <property type="component" value="Unassembled WGS sequence"/>
</dbReference>
<evidence type="ECO:0000313" key="3">
    <source>
        <dbReference type="Proteomes" id="UP000664534"/>
    </source>
</evidence>
<reference evidence="2" key="1">
    <citation type="submission" date="2021-03" db="EMBL/GenBank/DDBJ databases">
        <authorList>
            <person name="Tagirdzhanova G."/>
        </authorList>
    </citation>
    <scope>NUCLEOTIDE SEQUENCE</scope>
</reference>
<evidence type="ECO:0000313" key="2">
    <source>
        <dbReference type="EMBL" id="CAF9936459.1"/>
    </source>
</evidence>
<protein>
    <submittedName>
        <fullName evidence="2">Uncharacterized protein</fullName>
    </submittedName>
</protein>